<comment type="caution">
    <text evidence="1">The sequence shown here is derived from an EMBL/GenBank/DDBJ whole genome shotgun (WGS) entry which is preliminary data.</text>
</comment>
<evidence type="ECO:0000313" key="1">
    <source>
        <dbReference type="EMBL" id="NYI81232.1"/>
    </source>
</evidence>
<dbReference type="RefSeq" id="WP_179661803.1">
    <property type="nucleotide sequence ID" value="NZ_JACBZR010000002.1"/>
</dbReference>
<dbReference type="AlphaFoldDB" id="A0A7Z0IVP8"/>
<keyword evidence="2" id="KW-1185">Reference proteome</keyword>
<gene>
    <name evidence="1" type="ORF">BJ988_005940</name>
</gene>
<reference evidence="1 2" key="1">
    <citation type="submission" date="2020-07" db="EMBL/GenBank/DDBJ databases">
        <title>Sequencing the genomes of 1000 actinobacteria strains.</title>
        <authorList>
            <person name="Klenk H.-P."/>
        </authorList>
    </citation>
    <scope>NUCLEOTIDE SEQUENCE [LARGE SCALE GENOMIC DNA]</scope>
    <source>
        <strain evidence="1 2">DSM 26487</strain>
    </source>
</reference>
<dbReference type="EMBL" id="JACBZR010000002">
    <property type="protein sequence ID" value="NYI81232.1"/>
    <property type="molecule type" value="Genomic_DNA"/>
</dbReference>
<proteinExistence type="predicted"/>
<protein>
    <submittedName>
        <fullName evidence="1">Uncharacterized protein</fullName>
    </submittedName>
</protein>
<sequence length="128" mass="13485">MNAPSNEPDLEADLQAHLATSAARTSADAILAALPLELIGLRAQTLLGQAWGELDDFGAAPPAREIAIDEPTTREEAGELLDQLVDHLRTVGLDALDLPHRLRALRALVLAEEARAVFGDHPAAGVSA</sequence>
<evidence type="ECO:0000313" key="2">
    <source>
        <dbReference type="Proteomes" id="UP000564496"/>
    </source>
</evidence>
<organism evidence="1 2">
    <name type="scientific">Nocardioides panzhihuensis</name>
    <dbReference type="NCBI Taxonomy" id="860243"/>
    <lineage>
        <taxon>Bacteria</taxon>
        <taxon>Bacillati</taxon>
        <taxon>Actinomycetota</taxon>
        <taxon>Actinomycetes</taxon>
        <taxon>Propionibacteriales</taxon>
        <taxon>Nocardioidaceae</taxon>
        <taxon>Nocardioides</taxon>
    </lineage>
</organism>
<name>A0A7Z0IVP8_9ACTN</name>
<dbReference type="Proteomes" id="UP000564496">
    <property type="component" value="Unassembled WGS sequence"/>
</dbReference>
<accession>A0A7Z0IVP8</accession>